<reference evidence="2 3" key="1">
    <citation type="submission" date="2018-05" db="EMBL/GenBank/DDBJ databases">
        <title>Chitinophaga sp. K3CV102501T nov., isolated from isolated from a monsoon evergreen broad-leaved forest soil.</title>
        <authorList>
            <person name="Lv Y."/>
        </authorList>
    </citation>
    <scope>NUCLEOTIDE SEQUENCE [LARGE SCALE GENOMIC DNA]</scope>
    <source>
        <strain evidence="2 3">GDMCC 1.1325</strain>
    </source>
</reference>
<organism evidence="2 3">
    <name type="scientific">Chitinophaga flava</name>
    <dbReference type="NCBI Taxonomy" id="2259036"/>
    <lineage>
        <taxon>Bacteria</taxon>
        <taxon>Pseudomonadati</taxon>
        <taxon>Bacteroidota</taxon>
        <taxon>Chitinophagia</taxon>
        <taxon>Chitinophagales</taxon>
        <taxon>Chitinophagaceae</taxon>
        <taxon>Chitinophaga</taxon>
    </lineage>
</organism>
<dbReference type="Pfam" id="PF09413">
    <property type="entry name" value="DUF2007"/>
    <property type="match status" value="1"/>
</dbReference>
<dbReference type="OrthoDB" id="1467917at2"/>
<evidence type="ECO:0000313" key="3">
    <source>
        <dbReference type="Proteomes" id="UP000253410"/>
    </source>
</evidence>
<protein>
    <recommendedName>
        <fullName evidence="1">DUF2007 domain-containing protein</fullName>
    </recommendedName>
</protein>
<dbReference type="EMBL" id="QFFJ01000001">
    <property type="protein sequence ID" value="RBL93412.1"/>
    <property type="molecule type" value="Genomic_DNA"/>
</dbReference>
<dbReference type="InterPro" id="IPR018551">
    <property type="entry name" value="DUF2007"/>
</dbReference>
<comment type="caution">
    <text evidence="2">The sequence shown here is derived from an EMBL/GenBank/DDBJ whole genome shotgun (WGS) entry which is preliminary data.</text>
</comment>
<name>A0A365Y488_9BACT</name>
<gene>
    <name evidence="2" type="ORF">DF182_12925</name>
</gene>
<feature type="domain" description="DUF2007" evidence="1">
    <location>
        <begin position="26"/>
        <end position="88"/>
    </location>
</feature>
<proteinExistence type="predicted"/>
<evidence type="ECO:0000259" key="1">
    <source>
        <dbReference type="Pfam" id="PF09413"/>
    </source>
</evidence>
<evidence type="ECO:0000313" key="2">
    <source>
        <dbReference type="EMBL" id="RBL93412.1"/>
    </source>
</evidence>
<keyword evidence="3" id="KW-1185">Reference proteome</keyword>
<dbReference type="AlphaFoldDB" id="A0A365Y488"/>
<dbReference type="Proteomes" id="UP000253410">
    <property type="component" value="Unassembled WGS sequence"/>
</dbReference>
<accession>A0A365Y488</accession>
<sequence length="103" mass="11422">MLTGSVWMKISNLPTELNVIIMEKGWVKIFSSDRPFEAEIVKGMLADNGINAVLLNRQSSSYNITLPGLAEIYVHEQEEQVARDLVQNHNNVTGGDPDAVIPE</sequence>